<evidence type="ECO:0000259" key="2">
    <source>
        <dbReference type="SMART" id="SM01008"/>
    </source>
</evidence>
<dbReference type="PANTHER" id="PTHR11908:SF132">
    <property type="entry name" value="ALDEHYDE OXIDASE 1-RELATED"/>
    <property type="match status" value="1"/>
</dbReference>
<dbReference type="PANTHER" id="PTHR11908">
    <property type="entry name" value="XANTHINE DEHYDROGENASE"/>
    <property type="match status" value="1"/>
</dbReference>
<feature type="domain" description="Aldehyde oxidase/xanthine dehydrogenase a/b hammerhead" evidence="2">
    <location>
        <begin position="21"/>
        <end position="136"/>
    </location>
</feature>
<evidence type="ECO:0000313" key="4">
    <source>
        <dbReference type="Proteomes" id="UP000727907"/>
    </source>
</evidence>
<keyword evidence="1" id="KW-0500">Molybdenum</keyword>
<organism evidence="3 4">
    <name type="scientific">Reyranella humidisoli</name>
    <dbReference type="NCBI Taxonomy" id="2849149"/>
    <lineage>
        <taxon>Bacteria</taxon>
        <taxon>Pseudomonadati</taxon>
        <taxon>Pseudomonadota</taxon>
        <taxon>Alphaproteobacteria</taxon>
        <taxon>Hyphomicrobiales</taxon>
        <taxon>Reyranellaceae</taxon>
        <taxon>Reyranella</taxon>
    </lineage>
</organism>
<evidence type="ECO:0000256" key="1">
    <source>
        <dbReference type="ARBA" id="ARBA00022505"/>
    </source>
</evidence>
<dbReference type="Pfam" id="PF20256">
    <property type="entry name" value="MoCoBD_2"/>
    <property type="match status" value="1"/>
</dbReference>
<reference evidence="3 4" key="1">
    <citation type="submission" date="2021-06" db="EMBL/GenBank/DDBJ databases">
        <authorList>
            <person name="Lee D.H."/>
        </authorList>
    </citation>
    <scope>NUCLEOTIDE SEQUENCE [LARGE SCALE GENOMIC DNA]</scope>
    <source>
        <strain evidence="3 4">MMS21-HV4-11</strain>
    </source>
</reference>
<comment type="caution">
    <text evidence="3">The sequence shown here is derived from an EMBL/GenBank/DDBJ whole genome shotgun (WGS) entry which is preliminary data.</text>
</comment>
<dbReference type="InterPro" id="IPR008274">
    <property type="entry name" value="AldOxase/xan_DH_MoCoBD1"/>
</dbReference>
<dbReference type="Pfam" id="PF02738">
    <property type="entry name" value="MoCoBD_1"/>
    <property type="match status" value="1"/>
</dbReference>
<dbReference type="InterPro" id="IPR046867">
    <property type="entry name" value="AldOxase/xan_DH_MoCoBD2"/>
</dbReference>
<gene>
    <name evidence="3" type="ORF">KQ910_18505</name>
</gene>
<proteinExistence type="predicted"/>
<dbReference type="InterPro" id="IPR000674">
    <property type="entry name" value="Ald_Oxase/Xan_DH_a/b"/>
</dbReference>
<accession>A0ABS6IMF0</accession>
<dbReference type="SMART" id="SM01008">
    <property type="entry name" value="Ald_Xan_dh_C"/>
    <property type="match status" value="1"/>
</dbReference>
<dbReference type="EMBL" id="JAHOPB010000002">
    <property type="protein sequence ID" value="MBU8875772.1"/>
    <property type="molecule type" value="Genomic_DNA"/>
</dbReference>
<dbReference type="Proteomes" id="UP000727907">
    <property type="component" value="Unassembled WGS sequence"/>
</dbReference>
<sequence>MADGSRDARSIRRLEDARFLTGHGRYVEDIGEPAALHGHVLRSPHAHALIRSIDVSSAASMPGVHLVATADDLAADGLGHMPCLAAVKPMIVPPRPALATGRVRHVGDPVCFVVADSAEIAREAAERIEIDYEPMPSVSHGRTALAEGAPVLWDEAPGNLAYHVQRGDHAAVAQAMKSAAHIVDVDVTNNRVIVVPLEPRAGIARYDPATDTMDLELTGQGLHGIRRQLAEFIFKVAPERIQLHAPDVGGGFGMKNFLYPEWILLLWAARRLKRPVRWLADRAEDFVMGAQGRDIEATARIALDEAGRILALDVAMVANLGAYLSGNGPGASVVAASTAQGGVYDIPAIAVDVRGALTNTTPVDAYRGAGKPEANYIVERAIEAAARALGRDPADLRRQNLIASFPYRTAMGMAIDSGDFVANLDAAVARAPGFEARRANARARGRLRGLGVACFLETSRGAPNEGAEVRFEPDGSVMIAVGTESNGQGHETSFAQIASKHLGLPIETFRYVQADTRAVKTGAGHGGARSMHMGGAALVKAMDAALAKARRLAAHLLQANEQEIDYERGRFTVRGSDRVIDLATLATSAGDAANLPDGMSPGLGEHVLNVTDVFTFPNGCHVAEVEIDPETGATELLSYIAVDDYGRLINPMLTEGQVQGGLAQGIGQAMLEHTVYDPDSGQLLTGSLMDYALPRATDLPFFDIELVERPTAANPLGVKGSGQAGCIGAPQTVMAAILDALRHAGVERLEMPATPARVWEALQAGKPR</sequence>
<dbReference type="InterPro" id="IPR016208">
    <property type="entry name" value="Ald_Oxase/xanthine_DH-like"/>
</dbReference>
<evidence type="ECO:0000313" key="3">
    <source>
        <dbReference type="EMBL" id="MBU8875772.1"/>
    </source>
</evidence>
<dbReference type="RefSeq" id="WP_216964085.1">
    <property type="nucleotide sequence ID" value="NZ_JAHOPB010000002.1"/>
</dbReference>
<keyword evidence="4" id="KW-1185">Reference proteome</keyword>
<dbReference type="Pfam" id="PF01315">
    <property type="entry name" value="Ald_Xan_dh_C"/>
    <property type="match status" value="1"/>
</dbReference>
<protein>
    <submittedName>
        <fullName evidence="3">Xanthine dehydrogenase family protein molybdopterin-binding subunit</fullName>
    </submittedName>
</protein>
<name>A0ABS6IMF0_9HYPH</name>